<comment type="subunit">
    <text evidence="5">Monomer.</text>
</comment>
<name>A0A0W0Y938_9GAMM</name>
<evidence type="ECO:0000256" key="3">
    <source>
        <dbReference type="ARBA" id="ARBA00022756"/>
    </source>
</evidence>
<comment type="catalytic activity">
    <reaction evidence="5">
        <text>6-carboxyhexanoyl-[ACP] methyl ester + H2O = 6-carboxyhexanoyl-[ACP] + methanol + H(+)</text>
        <dbReference type="Rhea" id="RHEA:42700"/>
        <dbReference type="Rhea" id="RHEA-COMP:9955"/>
        <dbReference type="Rhea" id="RHEA-COMP:10186"/>
        <dbReference type="ChEBI" id="CHEBI:15377"/>
        <dbReference type="ChEBI" id="CHEBI:15378"/>
        <dbReference type="ChEBI" id="CHEBI:17790"/>
        <dbReference type="ChEBI" id="CHEBI:78846"/>
        <dbReference type="ChEBI" id="CHEBI:82735"/>
        <dbReference type="EC" id="3.1.1.85"/>
    </reaction>
</comment>
<dbReference type="EMBL" id="LNYU01000091">
    <property type="protein sequence ID" value="KTD53124.1"/>
    <property type="molecule type" value="Genomic_DNA"/>
</dbReference>
<keyword evidence="1 5" id="KW-0719">Serine esterase</keyword>
<evidence type="ECO:0000256" key="4">
    <source>
        <dbReference type="ARBA" id="ARBA00022801"/>
    </source>
</evidence>
<feature type="active site" evidence="5">
    <location>
        <position position="222"/>
    </location>
</feature>
<proteinExistence type="inferred from homology"/>
<comment type="function">
    <text evidence="5">The physiological role of BioH is to remove the methyl group introduced by BioC when the pimeloyl moiety is complete. It allows to synthesize pimeloyl-ACP via the fatty acid synthetic pathway through the hydrolysis of the ester bonds of pimeloyl-ACP esters.</text>
</comment>
<gene>
    <name evidence="5 7" type="primary">bioH</name>
    <name evidence="7" type="ORF">Lsan_3534</name>
</gene>
<dbReference type="SUPFAM" id="SSF53474">
    <property type="entry name" value="alpha/beta-Hydrolases"/>
    <property type="match status" value="1"/>
</dbReference>
<keyword evidence="8" id="KW-1185">Reference proteome</keyword>
<feature type="active site" description="Nucleophile" evidence="5">
    <location>
        <position position="77"/>
    </location>
</feature>
<dbReference type="STRING" id="45074.Lsan_3534"/>
<evidence type="ECO:0000256" key="2">
    <source>
        <dbReference type="ARBA" id="ARBA00022490"/>
    </source>
</evidence>
<evidence type="ECO:0000256" key="1">
    <source>
        <dbReference type="ARBA" id="ARBA00022487"/>
    </source>
</evidence>
<dbReference type="InterPro" id="IPR000073">
    <property type="entry name" value="AB_hydrolase_1"/>
</dbReference>
<feature type="domain" description="AB hydrolase-1" evidence="6">
    <location>
        <begin position="14"/>
        <end position="234"/>
    </location>
</feature>
<comment type="pathway">
    <text evidence="5">Cofactor biosynthesis; biotin biosynthesis.</text>
</comment>
<dbReference type="EC" id="3.1.1.85" evidence="5"/>
<comment type="caution">
    <text evidence="7">The sequence shown here is derived from an EMBL/GenBank/DDBJ whole genome shotgun (WGS) entry which is preliminary data.</text>
</comment>
<keyword evidence="3 5" id="KW-0093">Biotin biosynthesis</keyword>
<dbReference type="Pfam" id="PF12697">
    <property type="entry name" value="Abhydrolase_6"/>
    <property type="match status" value="1"/>
</dbReference>
<sequence length="241" mass="28187">MNINIHKYGNGFPLVFFHGWGFDSQVWLALVPKLMPYYQLILVDLPGFGHSPIMDWQFFKTVLLNQLPEKFALVGWSMGGLYAMHLALEESERVDFFISVTSSPRFLLDDSWPGISQAVFQGFYKKITDDPYTTLSEFLELHGLATHAKLQYLPDKLPSLEGLRFGLNILETWDFRKELKQFAKPAYFMFGRLDPIVPVKTMRFMQMEYPKFNYMLFNRAAHMPFLSHMDLFVNEIRGFIK</sequence>
<dbReference type="Proteomes" id="UP000054703">
    <property type="component" value="Unassembled WGS sequence"/>
</dbReference>
<evidence type="ECO:0000313" key="8">
    <source>
        <dbReference type="Proteomes" id="UP000054703"/>
    </source>
</evidence>
<evidence type="ECO:0000313" key="7">
    <source>
        <dbReference type="EMBL" id="KTD53124.1"/>
    </source>
</evidence>
<reference evidence="7 8" key="1">
    <citation type="submission" date="2015-11" db="EMBL/GenBank/DDBJ databases">
        <title>Genomic analysis of 38 Legionella species identifies large and diverse effector repertoires.</title>
        <authorList>
            <person name="Burstein D."/>
            <person name="Amaro F."/>
            <person name="Zusman T."/>
            <person name="Lifshitz Z."/>
            <person name="Cohen O."/>
            <person name="Gilbert J.A."/>
            <person name="Pupko T."/>
            <person name="Shuman H.A."/>
            <person name="Segal G."/>
        </authorList>
    </citation>
    <scope>NUCLEOTIDE SEQUENCE [LARGE SCALE GENOMIC DNA]</scope>
    <source>
        <strain evidence="7 8">SC-63-C7</strain>
    </source>
</reference>
<dbReference type="HAMAP" id="MF_01260">
    <property type="entry name" value="Carboxylester"/>
    <property type="match status" value="1"/>
</dbReference>
<dbReference type="AlphaFoldDB" id="A0A0W0Y938"/>
<dbReference type="InterPro" id="IPR029058">
    <property type="entry name" value="AB_hydrolase_fold"/>
</dbReference>
<organism evidence="7 8">
    <name type="scientific">Legionella santicrucis</name>
    <dbReference type="NCBI Taxonomy" id="45074"/>
    <lineage>
        <taxon>Bacteria</taxon>
        <taxon>Pseudomonadati</taxon>
        <taxon>Pseudomonadota</taxon>
        <taxon>Gammaproteobacteria</taxon>
        <taxon>Legionellales</taxon>
        <taxon>Legionellaceae</taxon>
        <taxon>Legionella</taxon>
    </lineage>
</organism>
<accession>A0A0W0Y938</accession>
<dbReference type="GO" id="GO:0090499">
    <property type="term" value="F:pimelyl-[acyl-carrier protein] methyl ester esterase activity"/>
    <property type="evidence" value="ECO:0007669"/>
    <property type="project" value="UniProtKB-EC"/>
</dbReference>
<comment type="subcellular location">
    <subcellularLocation>
        <location evidence="5">Cytoplasm</location>
    </subcellularLocation>
</comment>
<feature type="binding site" evidence="5">
    <location>
        <position position="222"/>
    </location>
    <ligand>
        <name>substrate</name>
    </ligand>
</feature>
<feature type="active site" evidence="5">
    <location>
        <position position="194"/>
    </location>
</feature>
<keyword evidence="2 5" id="KW-0963">Cytoplasm</keyword>
<dbReference type="InterPro" id="IPR050228">
    <property type="entry name" value="Carboxylesterase_BioH"/>
</dbReference>
<comment type="similarity">
    <text evidence="5">Belongs to the AB hydrolase superfamily. Carboxylesterase BioH family.</text>
</comment>
<dbReference type="GO" id="GO:0009102">
    <property type="term" value="P:biotin biosynthetic process"/>
    <property type="evidence" value="ECO:0007669"/>
    <property type="project" value="UniProtKB-UniRule"/>
</dbReference>
<evidence type="ECO:0000256" key="5">
    <source>
        <dbReference type="HAMAP-Rule" id="MF_01260"/>
    </source>
</evidence>
<feature type="binding site" evidence="5">
    <location>
        <begin position="77"/>
        <end position="78"/>
    </location>
    <ligand>
        <name>substrate</name>
    </ligand>
</feature>
<dbReference type="PATRIC" id="fig|45074.5.peg.3802"/>
<dbReference type="GO" id="GO:0005737">
    <property type="term" value="C:cytoplasm"/>
    <property type="evidence" value="ECO:0007669"/>
    <property type="project" value="UniProtKB-SubCell"/>
</dbReference>
<evidence type="ECO:0000259" key="6">
    <source>
        <dbReference type="Pfam" id="PF12697"/>
    </source>
</evidence>
<dbReference type="PANTHER" id="PTHR43194:SF5">
    <property type="entry name" value="PIMELOYL-[ACYL-CARRIER PROTEIN] METHYL ESTER ESTERASE"/>
    <property type="match status" value="1"/>
</dbReference>
<dbReference type="PANTHER" id="PTHR43194">
    <property type="entry name" value="HYDROLASE ALPHA/BETA FOLD FAMILY"/>
    <property type="match status" value="1"/>
</dbReference>
<feature type="binding site" evidence="5">
    <location>
        <position position="20"/>
    </location>
    <ligand>
        <name>substrate</name>
    </ligand>
</feature>
<dbReference type="Gene3D" id="3.40.50.1820">
    <property type="entry name" value="alpha/beta hydrolase"/>
    <property type="match status" value="1"/>
</dbReference>
<dbReference type="RefSeq" id="WP_058515454.1">
    <property type="nucleotide sequence ID" value="NZ_CAAAIH010000015.1"/>
</dbReference>
<keyword evidence="4 5" id="KW-0378">Hydrolase</keyword>
<dbReference type="OrthoDB" id="9780744at2"/>
<dbReference type="InterPro" id="IPR010076">
    <property type="entry name" value="BioH"/>
</dbReference>
<comment type="caution">
    <text evidence="5">Lacks conserved residue(s) required for the propagation of feature annotation.</text>
</comment>
<protein>
    <recommendedName>
        <fullName evidence="5">Pimeloyl-[acyl-carrier protein] methyl ester esterase</fullName>
        <ecNumber evidence="5">3.1.1.85</ecNumber>
    </recommendedName>
    <alternativeName>
        <fullName evidence="5">Biotin synthesis protein BioH</fullName>
    </alternativeName>
    <alternativeName>
        <fullName evidence="5">Carboxylesterase BioH</fullName>
    </alternativeName>
</protein>